<feature type="transmembrane region" description="Helical" evidence="2">
    <location>
        <begin position="53"/>
        <end position="77"/>
    </location>
</feature>
<dbReference type="AlphaFoldDB" id="A0A928X2P2"/>
<keyword evidence="2" id="KW-1133">Transmembrane helix</keyword>
<accession>A0A928X2P2</accession>
<dbReference type="EMBL" id="JADEXP010000008">
    <property type="protein sequence ID" value="MBE9065438.1"/>
    <property type="molecule type" value="Genomic_DNA"/>
</dbReference>
<keyword evidence="1" id="KW-0175">Coiled coil</keyword>
<evidence type="ECO:0000313" key="3">
    <source>
        <dbReference type="EMBL" id="MBE9065438.1"/>
    </source>
</evidence>
<dbReference type="Proteomes" id="UP000615026">
    <property type="component" value="Unassembled WGS sequence"/>
</dbReference>
<evidence type="ECO:0000256" key="1">
    <source>
        <dbReference type="SAM" id="Coils"/>
    </source>
</evidence>
<keyword evidence="2" id="KW-0812">Transmembrane</keyword>
<keyword evidence="4" id="KW-1185">Reference proteome</keyword>
<keyword evidence="2" id="KW-0472">Membrane</keyword>
<proteinExistence type="predicted"/>
<evidence type="ECO:0000313" key="4">
    <source>
        <dbReference type="Proteomes" id="UP000615026"/>
    </source>
</evidence>
<gene>
    <name evidence="3" type="ORF">IQ260_02090</name>
</gene>
<evidence type="ECO:0000256" key="2">
    <source>
        <dbReference type="SAM" id="Phobius"/>
    </source>
</evidence>
<sequence length="350" mass="38208">MELLFSLIAGLIIAIAFQLVLANFGIALGLTVLDLSPREKQSSASANANIALPITHLLGFGVALSLSTVLFAAGLLTTEFSEIAEPRRGIIFGIVLWATYWLLFVWLSSTTLSSIADSLLGTALSGGRRLITAIQQAVGAKEQTSDERAILEELAEEVAELAKEQQQLPQRLATERAAWLAEIAQLSDDVADQNHQSSHAPVIENAVIEDAVVAPSASSSLLSRLDLPSRRQLLERIADSLDLPSRQQLLERATDSLDLPSAQQLLQQAADHVDISNVDLSDLSNIDIQALWHQLRSDDSVDNTENIIQLDVADYLSQTPAWMLQSDSLKETFTTVFMTQRRPLNSSRYS</sequence>
<reference evidence="3" key="1">
    <citation type="submission" date="2020-10" db="EMBL/GenBank/DDBJ databases">
        <authorList>
            <person name="Castelo-Branco R."/>
            <person name="Eusebio N."/>
            <person name="Adriana R."/>
            <person name="Vieira A."/>
            <person name="Brugerolle De Fraissinette N."/>
            <person name="Rezende De Castro R."/>
            <person name="Schneider M.P."/>
            <person name="Vasconcelos V."/>
            <person name="Leao P.N."/>
        </authorList>
    </citation>
    <scope>NUCLEOTIDE SEQUENCE</scope>
    <source>
        <strain evidence="3">LEGE 11479</strain>
    </source>
</reference>
<organism evidence="3 4">
    <name type="scientific">Leptolyngbya cf. ectocarpi LEGE 11479</name>
    <dbReference type="NCBI Taxonomy" id="1828722"/>
    <lineage>
        <taxon>Bacteria</taxon>
        <taxon>Bacillati</taxon>
        <taxon>Cyanobacteriota</taxon>
        <taxon>Cyanophyceae</taxon>
        <taxon>Leptolyngbyales</taxon>
        <taxon>Leptolyngbyaceae</taxon>
        <taxon>Leptolyngbya group</taxon>
        <taxon>Leptolyngbya</taxon>
    </lineage>
</organism>
<comment type="caution">
    <text evidence="3">The sequence shown here is derived from an EMBL/GenBank/DDBJ whole genome shotgun (WGS) entry which is preliminary data.</text>
</comment>
<dbReference type="RefSeq" id="WP_193990397.1">
    <property type="nucleotide sequence ID" value="NZ_JADEXP010000008.1"/>
</dbReference>
<feature type="coiled-coil region" evidence="1">
    <location>
        <begin position="141"/>
        <end position="171"/>
    </location>
</feature>
<name>A0A928X2P2_LEPEC</name>
<protein>
    <submittedName>
        <fullName evidence="3">Uncharacterized protein</fullName>
    </submittedName>
</protein>
<feature type="transmembrane region" description="Helical" evidence="2">
    <location>
        <begin position="89"/>
        <end position="107"/>
    </location>
</feature>